<dbReference type="EMBL" id="KX397369">
    <property type="protein sequence ID" value="ANZ49410.1"/>
    <property type="molecule type" value="Genomic_DNA"/>
</dbReference>
<dbReference type="RefSeq" id="YP_009278663.1">
    <property type="nucleotide sequence ID" value="NC_031010.1"/>
</dbReference>
<dbReference type="OrthoDB" id="3260at10239"/>
<accession>A0A1B2IDQ8</accession>
<dbReference type="KEGG" id="vg:29061902"/>
<reference evidence="1 2" key="1">
    <citation type="submission" date="2016-06" db="EMBL/GenBank/DDBJ databases">
        <authorList>
            <person name="Kjaerup R.B."/>
            <person name="Dalgaard T.S."/>
            <person name="Juul-Madsen H.R."/>
        </authorList>
    </citation>
    <scope>NUCLEOTIDE SEQUENCE [LARGE SCALE GENOMIC DNA]</scope>
</reference>
<sequence>MKGYWAKRAKTVAEHKLVAAESIRFQDKKKLAALAELVEAFRRAGDFSPAGYENSGIEKWVLENCGITIFFRNGSEIGLAAYAFAGVEPPKLDANNPIVSNLHRQYYRGNNDLDAYTKFIKENELAGSFDDSNAKISGDLSKVSSPLYVTPVLMDGLKMTDYEIAAIILHEVGHVYYYFRSLMRGVVVNLIADAAANRMMGMESDVEKLRVIKDVERMLNTKIDQPETICKEFKKENIYIHLVTATLLERPNITGGEGFGNRSWERAADDYAARFGAAPHLATGLYKLETAPMYLLRSSSYMNMGVHLTLELGRVSLLVLWSTTPMGLLLATASIAFGLLANDPSATIYDPPQERFETMRRALVEELKTLEGANTKAANAHRQRILEGISQIDDLLKVVKDKDNLYAFIYKNLIPSGRRERDAVDYQRDVESYLSNDLTVAMNKLKASSAK</sequence>
<gene>
    <name evidence="1" type="ORF">KWAN_58</name>
</gene>
<proteinExistence type="predicted"/>
<name>A0A1B2IDQ8_9CAUD</name>
<organism evidence="1 2">
    <name type="scientific">Erwinia phage vB_EamM_Kwan</name>
    <dbReference type="NCBI Taxonomy" id="1883374"/>
    <lineage>
        <taxon>Viruses</taxon>
        <taxon>Duplodnaviria</taxon>
        <taxon>Heunggongvirae</taxon>
        <taxon>Uroviricota</taxon>
        <taxon>Caudoviricetes</taxon>
        <taxon>Chimalliviridae</taxon>
        <taxon>Wellingtonvirus</taxon>
        <taxon>Wellingtonvirus wellington</taxon>
    </lineage>
</organism>
<evidence type="ECO:0000313" key="1">
    <source>
        <dbReference type="EMBL" id="ANZ49410.1"/>
    </source>
</evidence>
<protein>
    <submittedName>
        <fullName evidence="1">Putative virion structural protein</fullName>
    </submittedName>
</protein>
<dbReference type="GeneID" id="29061902"/>
<dbReference type="Proteomes" id="UP000202923">
    <property type="component" value="Genome"/>
</dbReference>
<evidence type="ECO:0000313" key="2">
    <source>
        <dbReference type="Proteomes" id="UP000202923"/>
    </source>
</evidence>